<dbReference type="InterPro" id="IPR050330">
    <property type="entry name" value="Bact_OuterMem_StrucFunc"/>
</dbReference>
<keyword evidence="3" id="KW-0998">Cell outer membrane</keyword>
<dbReference type="Gene3D" id="3.30.1330.60">
    <property type="entry name" value="OmpA-like domain"/>
    <property type="match status" value="1"/>
</dbReference>
<keyword evidence="5" id="KW-0732">Signal</keyword>
<dbReference type="Pfam" id="PF16234">
    <property type="entry name" value="DUF4892"/>
    <property type="match status" value="1"/>
</dbReference>
<evidence type="ECO:0000256" key="5">
    <source>
        <dbReference type="SAM" id="SignalP"/>
    </source>
</evidence>
<feature type="chain" id="PRO_5031536016" evidence="5">
    <location>
        <begin position="22"/>
        <end position="327"/>
    </location>
</feature>
<comment type="subcellular location">
    <subcellularLocation>
        <location evidence="1">Cell outer membrane</location>
    </subcellularLocation>
</comment>
<keyword evidence="8" id="KW-1185">Reference proteome</keyword>
<organism evidence="7 8">
    <name type="scientific">Rhizobium terricola</name>
    <dbReference type="NCBI Taxonomy" id="2728849"/>
    <lineage>
        <taxon>Bacteria</taxon>
        <taxon>Pseudomonadati</taxon>
        <taxon>Pseudomonadota</taxon>
        <taxon>Alphaproteobacteria</taxon>
        <taxon>Hyphomicrobiales</taxon>
        <taxon>Rhizobiaceae</taxon>
        <taxon>Rhizobium/Agrobacterium group</taxon>
        <taxon>Rhizobium</taxon>
    </lineage>
</organism>
<dbReference type="InterPro" id="IPR032608">
    <property type="entry name" value="DUF4892"/>
</dbReference>
<dbReference type="InterPro" id="IPR006664">
    <property type="entry name" value="OMP_bac"/>
</dbReference>
<dbReference type="SUPFAM" id="SSF103088">
    <property type="entry name" value="OmpA-like"/>
    <property type="match status" value="1"/>
</dbReference>
<sequence length="327" mass="35726">MRFLSLFCILLFTFGLMPAHARDVAGGKDHPLVGRYEEAVMTLYKTRDYEEQRLLVKPIRSADMRAAAGKRLSPANTLAIAGKAYRIRYEGPAGRSALEVARNFQADMKAKGFQILFECRGKDCSDGGGSELYFALHDESPMGTGDIHSSPDTQVYTALKLTRPEGDVYASVYVIDFAKKPEVLVDVIETQPMEEDKIVFVDAAEMERQIAANGRVSLYGILFDFDKATIKPESKPTLDEIAKFLTSSPDIKVVVAGHTDAKGGFDYNVDLSKRRAEAVVAALAASGISAGRMKPFGAGMAAPVATNDSEPGRTKNRRVELVKALEF</sequence>
<dbReference type="AlphaFoldDB" id="A0A7Y0FXW4"/>
<dbReference type="InterPro" id="IPR036737">
    <property type="entry name" value="OmpA-like_sf"/>
</dbReference>
<dbReference type="CDD" id="cd07185">
    <property type="entry name" value="OmpA_C-like"/>
    <property type="match status" value="1"/>
</dbReference>
<evidence type="ECO:0000313" key="7">
    <source>
        <dbReference type="EMBL" id="NML77007.1"/>
    </source>
</evidence>
<dbReference type="EMBL" id="JABBGK010000011">
    <property type="protein sequence ID" value="NML77007.1"/>
    <property type="molecule type" value="Genomic_DNA"/>
</dbReference>
<dbReference type="PROSITE" id="PS51123">
    <property type="entry name" value="OMPA_2"/>
    <property type="match status" value="1"/>
</dbReference>
<accession>A0A7Y0FXW4</accession>
<evidence type="ECO:0000256" key="2">
    <source>
        <dbReference type="ARBA" id="ARBA00023136"/>
    </source>
</evidence>
<dbReference type="RefSeq" id="WP_169595580.1">
    <property type="nucleotide sequence ID" value="NZ_JABBGK010000011.1"/>
</dbReference>
<gene>
    <name evidence="7" type="ORF">HHL25_22980</name>
</gene>
<dbReference type="Pfam" id="PF00691">
    <property type="entry name" value="OmpA"/>
    <property type="match status" value="1"/>
</dbReference>
<dbReference type="InterPro" id="IPR006665">
    <property type="entry name" value="OmpA-like"/>
</dbReference>
<proteinExistence type="predicted"/>
<evidence type="ECO:0000259" key="6">
    <source>
        <dbReference type="PROSITE" id="PS51123"/>
    </source>
</evidence>
<evidence type="ECO:0000256" key="1">
    <source>
        <dbReference type="ARBA" id="ARBA00004442"/>
    </source>
</evidence>
<comment type="caution">
    <text evidence="7">The sequence shown here is derived from an EMBL/GenBank/DDBJ whole genome shotgun (WGS) entry which is preliminary data.</text>
</comment>
<dbReference type="PANTHER" id="PTHR30329:SF21">
    <property type="entry name" value="LIPOPROTEIN YIAD-RELATED"/>
    <property type="match status" value="1"/>
</dbReference>
<protein>
    <submittedName>
        <fullName evidence="7">DUF4892 domain-containing protein</fullName>
    </submittedName>
</protein>
<evidence type="ECO:0000313" key="8">
    <source>
        <dbReference type="Proteomes" id="UP000541470"/>
    </source>
</evidence>
<feature type="signal peptide" evidence="5">
    <location>
        <begin position="1"/>
        <end position="21"/>
    </location>
</feature>
<dbReference type="GO" id="GO:0009279">
    <property type="term" value="C:cell outer membrane"/>
    <property type="evidence" value="ECO:0007669"/>
    <property type="project" value="UniProtKB-SubCell"/>
</dbReference>
<dbReference type="Proteomes" id="UP000541470">
    <property type="component" value="Unassembled WGS sequence"/>
</dbReference>
<dbReference type="PANTHER" id="PTHR30329">
    <property type="entry name" value="STATOR ELEMENT OF FLAGELLAR MOTOR COMPLEX"/>
    <property type="match status" value="1"/>
</dbReference>
<feature type="domain" description="OmpA-like" evidence="6">
    <location>
        <begin position="210"/>
        <end position="327"/>
    </location>
</feature>
<keyword evidence="2 4" id="KW-0472">Membrane</keyword>
<name>A0A7Y0FXW4_9HYPH</name>
<dbReference type="PRINTS" id="PR01021">
    <property type="entry name" value="OMPADOMAIN"/>
</dbReference>
<reference evidence="7 8" key="1">
    <citation type="submission" date="2020-04" db="EMBL/GenBank/DDBJ databases">
        <title>Rhizobium sp. S-51 isolated from soil.</title>
        <authorList>
            <person name="Dahal R.H."/>
        </authorList>
    </citation>
    <scope>NUCLEOTIDE SEQUENCE [LARGE SCALE GENOMIC DNA]</scope>
    <source>
        <strain evidence="7 8">S-51</strain>
    </source>
</reference>
<evidence type="ECO:0000256" key="4">
    <source>
        <dbReference type="PROSITE-ProRule" id="PRU00473"/>
    </source>
</evidence>
<evidence type="ECO:0000256" key="3">
    <source>
        <dbReference type="ARBA" id="ARBA00023237"/>
    </source>
</evidence>